<evidence type="ECO:0000313" key="8">
    <source>
        <dbReference type="Proteomes" id="UP000060487"/>
    </source>
</evidence>
<feature type="transmembrane region" description="Helical" evidence="6">
    <location>
        <begin position="171"/>
        <end position="192"/>
    </location>
</feature>
<keyword evidence="8" id="KW-1185">Reference proteome</keyword>
<accession>A0ABR5SEY4</accession>
<evidence type="ECO:0000256" key="2">
    <source>
        <dbReference type="ARBA" id="ARBA00022475"/>
    </source>
</evidence>
<comment type="subcellular location">
    <subcellularLocation>
        <location evidence="1">Cell membrane</location>
        <topology evidence="1">Multi-pass membrane protein</topology>
    </subcellularLocation>
</comment>
<evidence type="ECO:0000313" key="7">
    <source>
        <dbReference type="EMBL" id="KWT85080.1"/>
    </source>
</evidence>
<keyword evidence="3 6" id="KW-0812">Transmembrane</keyword>
<evidence type="ECO:0000256" key="4">
    <source>
        <dbReference type="ARBA" id="ARBA00022989"/>
    </source>
</evidence>
<dbReference type="InterPro" id="IPR038730">
    <property type="entry name" value="HyfE-like"/>
</dbReference>
<evidence type="ECO:0000256" key="3">
    <source>
        <dbReference type="ARBA" id="ARBA00022692"/>
    </source>
</evidence>
<feature type="transmembrane region" description="Helical" evidence="6">
    <location>
        <begin position="88"/>
        <end position="112"/>
    </location>
</feature>
<gene>
    <name evidence="7" type="ORF">ASN18_1805</name>
</gene>
<dbReference type="PANTHER" id="PTHR38601">
    <property type="entry name" value="HYDROGENASE-4 COMPONENT E"/>
    <property type="match status" value="1"/>
</dbReference>
<comment type="caution">
    <text evidence="7">The sequence shown here is derived from an EMBL/GenBank/DDBJ whole genome shotgun (WGS) entry which is preliminary data.</text>
</comment>
<dbReference type="PANTHER" id="PTHR38601:SF1">
    <property type="entry name" value="HYDROGENASE-4 COMPONENT E"/>
    <property type="match status" value="1"/>
</dbReference>
<protein>
    <submittedName>
        <fullName evidence="7">Hydrogenase</fullName>
    </submittedName>
</protein>
<sequence length="212" mass="23183">MIHNLVVVLFGVTLLYISTTSRLGAYIKVLSVQGLLLFLFSLSHAGNMKLGHTMILAFETLVVKAAVTPLFIHYIIEKLDIKRVTEPYIDNFISLIVATAIISVSFVLSVALRNAGSGVDVLTFSISISAVVIGLFIVITNQKLITHVMGFLVLENGVFMMSLSLASEVPVVVEAGVLLDVFMGVFLMGIFLNRMKSTFESSDVTLLRRLKD</sequence>
<dbReference type="RefSeq" id="WP_085052421.1">
    <property type="nucleotide sequence ID" value="NZ_LNQR01000065.1"/>
</dbReference>
<dbReference type="EMBL" id="LNQR01000065">
    <property type="protein sequence ID" value="KWT85080.1"/>
    <property type="molecule type" value="Genomic_DNA"/>
</dbReference>
<evidence type="ECO:0000256" key="5">
    <source>
        <dbReference type="ARBA" id="ARBA00023136"/>
    </source>
</evidence>
<feature type="transmembrane region" description="Helical" evidence="6">
    <location>
        <begin position="54"/>
        <end position="76"/>
    </location>
</feature>
<keyword evidence="2" id="KW-1003">Cell membrane</keyword>
<feature type="transmembrane region" description="Helical" evidence="6">
    <location>
        <begin position="144"/>
        <end position="165"/>
    </location>
</feature>
<evidence type="ECO:0000256" key="6">
    <source>
        <dbReference type="SAM" id="Phobius"/>
    </source>
</evidence>
<feature type="transmembrane region" description="Helical" evidence="6">
    <location>
        <begin position="118"/>
        <end position="139"/>
    </location>
</feature>
<reference evidence="7 8" key="1">
    <citation type="submission" date="2015-11" db="EMBL/GenBank/DDBJ databases">
        <authorList>
            <person name="Lin W."/>
        </authorList>
    </citation>
    <scope>NUCLEOTIDE SEQUENCE [LARGE SCALE GENOMIC DNA]</scope>
    <source>
        <strain evidence="7 8">HCH-1</strain>
    </source>
</reference>
<keyword evidence="5 6" id="KW-0472">Membrane</keyword>
<dbReference type="Proteomes" id="UP000060487">
    <property type="component" value="Unassembled WGS sequence"/>
</dbReference>
<proteinExistence type="predicted"/>
<evidence type="ECO:0000256" key="1">
    <source>
        <dbReference type="ARBA" id="ARBA00004651"/>
    </source>
</evidence>
<keyword evidence="4 6" id="KW-1133">Transmembrane helix</keyword>
<organism evidence="7 8">
    <name type="scientific">Candidatus Magnetominusculus xianensis</name>
    <dbReference type="NCBI Taxonomy" id="1748249"/>
    <lineage>
        <taxon>Bacteria</taxon>
        <taxon>Pseudomonadati</taxon>
        <taxon>Nitrospirota</taxon>
        <taxon>Nitrospiria</taxon>
        <taxon>Nitrospirales</taxon>
        <taxon>Nitrospiraceae</taxon>
        <taxon>Candidatus Magnetominusculus</taxon>
    </lineage>
</organism>
<name>A0ABR5SEY4_9BACT</name>